<feature type="domain" description="4Fe-4S ferredoxin-type" evidence="11">
    <location>
        <begin position="216"/>
        <end position="235"/>
    </location>
</feature>
<evidence type="ECO:0000256" key="2">
    <source>
        <dbReference type="ARBA" id="ARBA00022485"/>
    </source>
</evidence>
<dbReference type="HAMAP" id="MF_00463">
    <property type="entry name" value="RsxB_RnfB"/>
    <property type="match status" value="1"/>
</dbReference>
<dbReference type="AlphaFoldDB" id="A0A0H5Q9P6"/>
<dbReference type="Pfam" id="PF04060">
    <property type="entry name" value="FeS"/>
    <property type="match status" value="1"/>
</dbReference>
<evidence type="ECO:0000256" key="7">
    <source>
        <dbReference type="ARBA" id="ARBA00023004"/>
    </source>
</evidence>
<keyword evidence="4" id="KW-0677">Repeat</keyword>
<dbReference type="PANTHER" id="PTHR43560:SF1">
    <property type="entry name" value="ION-TRANSLOCATING OXIDOREDUCTASE COMPLEX SUBUNIT B"/>
    <property type="match status" value="1"/>
</dbReference>
<reference evidence="13" key="2">
    <citation type="submission" date="2015-07" db="EMBL/GenBank/DDBJ databases">
        <title>Plasmids, circular viruses and viroids from rat gut.</title>
        <authorList>
            <person name="Jorgensen T.J."/>
            <person name="Hansen M.A."/>
            <person name="Xu Z."/>
            <person name="Tabak M.A."/>
            <person name="Sorensen S.J."/>
            <person name="Hansen L.H."/>
        </authorList>
    </citation>
    <scope>NUCLEOTIDE SEQUENCE</scope>
    <source>
        <strain evidence="13">RGRH1846</strain>
    </source>
</reference>
<protein>
    <submittedName>
        <fullName evidence="13">Uncharacterized protein</fullName>
    </submittedName>
</protein>
<dbReference type="PROSITE" id="PS00198">
    <property type="entry name" value="4FE4S_FER_1"/>
    <property type="match status" value="2"/>
</dbReference>
<dbReference type="Pfam" id="PF00037">
    <property type="entry name" value="Fer4"/>
    <property type="match status" value="1"/>
</dbReference>
<dbReference type="SUPFAM" id="SSF54862">
    <property type="entry name" value="4Fe-4S ferredoxins"/>
    <property type="match status" value="2"/>
</dbReference>
<evidence type="ECO:0000256" key="1">
    <source>
        <dbReference type="ARBA" id="ARBA00022448"/>
    </source>
</evidence>
<keyword evidence="6" id="KW-0249">Electron transport</keyword>
<proteinExistence type="inferred from homology"/>
<keyword evidence="10" id="KW-0812">Transmembrane</keyword>
<keyword evidence="3" id="KW-0479">Metal-binding</keyword>
<keyword evidence="8" id="KW-0411">Iron-sulfur</keyword>
<name>A0A0H5Q9P6_9ZZZZ</name>
<keyword evidence="5" id="KW-1278">Translocase</keyword>
<dbReference type="InterPro" id="IPR017896">
    <property type="entry name" value="4Fe4S_Fe-S-bd"/>
</dbReference>
<dbReference type="Gene3D" id="1.10.15.40">
    <property type="entry name" value="Electron transport complex subunit B, putative Fe-S cluster"/>
    <property type="match status" value="1"/>
</dbReference>
<evidence type="ECO:0000256" key="6">
    <source>
        <dbReference type="ARBA" id="ARBA00022982"/>
    </source>
</evidence>
<evidence type="ECO:0000313" key="13">
    <source>
        <dbReference type="EMBL" id="CRY98105.1"/>
    </source>
</evidence>
<evidence type="ECO:0000256" key="4">
    <source>
        <dbReference type="ARBA" id="ARBA00022737"/>
    </source>
</evidence>
<dbReference type="InterPro" id="IPR007202">
    <property type="entry name" value="4Fe-4S_dom"/>
</dbReference>
<evidence type="ECO:0000256" key="9">
    <source>
        <dbReference type="ARBA" id="ARBA00023136"/>
    </source>
</evidence>
<feature type="domain" description="4Fe-4S ferredoxin-type" evidence="11">
    <location>
        <begin position="161"/>
        <end position="190"/>
    </location>
</feature>
<sequence length="266" mass="27214">MNPILFAIILVTAIGLIGAVILVAASIFMYVPVDERVEKITAVLAGANCGACGCAGCADYAKSVVEDGNDVNKCIPGGAACAAKVAEIMGVSAGSTTPMKAVVACSGTCDKTGKKYEFQGVQSCQAVKGLYGGDGLCKFGCLGYGDCTRACAFDAIHIVDGIAHVDRTKCTGCGACAAVCPNAVISIVPEHKRKPVVLCQNKDKGADTRKACTAGCIGCMKCAKACPKEAITVENFLAKIDQDKCVGCQICVKECPMGVIHVPGAE</sequence>
<dbReference type="PANTHER" id="PTHR43560">
    <property type="entry name" value="ION-TRANSLOCATING OXIDOREDUCTASE COMPLEX SUBUNIT B"/>
    <property type="match status" value="1"/>
</dbReference>
<dbReference type="Pfam" id="PF12838">
    <property type="entry name" value="Fer4_7"/>
    <property type="match status" value="1"/>
</dbReference>
<dbReference type="CDD" id="cd10549">
    <property type="entry name" value="MtMvhB_like"/>
    <property type="match status" value="1"/>
</dbReference>
<dbReference type="InterPro" id="IPR050395">
    <property type="entry name" value="4Fe4S_Ferredoxin_RnfB"/>
</dbReference>
<dbReference type="GO" id="GO:0009055">
    <property type="term" value="F:electron transfer activity"/>
    <property type="evidence" value="ECO:0007669"/>
    <property type="project" value="InterPro"/>
</dbReference>
<dbReference type="InterPro" id="IPR017900">
    <property type="entry name" value="4Fe4S_Fe_S_CS"/>
</dbReference>
<dbReference type="Gene3D" id="3.30.70.20">
    <property type="match status" value="2"/>
</dbReference>
<reference evidence="13" key="1">
    <citation type="submission" date="2015-06" db="EMBL/GenBank/DDBJ databases">
        <authorList>
            <person name="Joergensen T."/>
        </authorList>
    </citation>
    <scope>NUCLEOTIDE SEQUENCE</scope>
    <source>
        <strain evidence="13">RGRH1846</strain>
    </source>
</reference>
<dbReference type="InterPro" id="IPR010207">
    <property type="entry name" value="Elect_transpt_cplx_RnfB/RsxB"/>
</dbReference>
<evidence type="ECO:0000256" key="10">
    <source>
        <dbReference type="SAM" id="Phobius"/>
    </source>
</evidence>
<dbReference type="EMBL" id="LN854340">
    <property type="protein sequence ID" value="CRY98105.1"/>
    <property type="molecule type" value="Genomic_DNA"/>
</dbReference>
<keyword evidence="10" id="KW-1133">Transmembrane helix</keyword>
<evidence type="ECO:0000256" key="5">
    <source>
        <dbReference type="ARBA" id="ARBA00022967"/>
    </source>
</evidence>
<evidence type="ECO:0000259" key="11">
    <source>
        <dbReference type="PROSITE" id="PS51379"/>
    </source>
</evidence>
<dbReference type="GO" id="GO:0051539">
    <property type="term" value="F:4 iron, 4 sulfur cluster binding"/>
    <property type="evidence" value="ECO:0007669"/>
    <property type="project" value="UniProtKB-KW"/>
</dbReference>
<accession>A0A0H5Q9P6</accession>
<feature type="domain" description="4Fe-4S ferredoxin-type" evidence="11">
    <location>
        <begin position="236"/>
        <end position="265"/>
    </location>
</feature>
<dbReference type="PROSITE" id="PS51656">
    <property type="entry name" value="4FE4S"/>
    <property type="match status" value="1"/>
</dbReference>
<dbReference type="PROSITE" id="PS51379">
    <property type="entry name" value="4FE4S_FER_2"/>
    <property type="match status" value="3"/>
</dbReference>
<feature type="domain" description="4Fe-4S" evidence="12">
    <location>
        <begin position="32"/>
        <end position="91"/>
    </location>
</feature>
<keyword evidence="7" id="KW-0408">Iron</keyword>
<dbReference type="GO" id="GO:0046872">
    <property type="term" value="F:metal ion binding"/>
    <property type="evidence" value="ECO:0007669"/>
    <property type="project" value="UniProtKB-KW"/>
</dbReference>
<organism evidence="13">
    <name type="scientific">uncultured prokaryote</name>
    <dbReference type="NCBI Taxonomy" id="198431"/>
    <lineage>
        <taxon>unclassified sequences</taxon>
        <taxon>environmental samples</taxon>
    </lineage>
</organism>
<feature type="transmembrane region" description="Helical" evidence="10">
    <location>
        <begin position="6"/>
        <end position="31"/>
    </location>
</feature>
<keyword evidence="9 10" id="KW-0472">Membrane</keyword>
<evidence type="ECO:0000256" key="3">
    <source>
        <dbReference type="ARBA" id="ARBA00022723"/>
    </source>
</evidence>
<evidence type="ECO:0000256" key="8">
    <source>
        <dbReference type="ARBA" id="ARBA00023014"/>
    </source>
</evidence>
<evidence type="ECO:0000259" key="12">
    <source>
        <dbReference type="PROSITE" id="PS51656"/>
    </source>
</evidence>
<keyword evidence="2" id="KW-0004">4Fe-4S</keyword>
<keyword evidence="1" id="KW-0813">Transport</keyword>